<dbReference type="InterPro" id="IPR013024">
    <property type="entry name" value="GGCT-like"/>
</dbReference>
<keyword evidence="6" id="KW-1185">Reference proteome</keyword>
<dbReference type="InterPro" id="IPR039126">
    <property type="entry name" value="GGACT"/>
</dbReference>
<dbReference type="AlphaFoldDB" id="A0A4R3NBT6"/>
<gene>
    <name evidence="5" type="ORF">EDD68_1051</name>
</gene>
<dbReference type="InterPro" id="IPR009288">
    <property type="entry name" value="AIG2-like_dom"/>
</dbReference>
<dbReference type="GO" id="GO:0061929">
    <property type="term" value="F:gamma-glutamylaminecyclotransferase activity"/>
    <property type="evidence" value="ECO:0007669"/>
    <property type="project" value="InterPro"/>
</dbReference>
<evidence type="ECO:0000256" key="3">
    <source>
        <dbReference type="RuleBase" id="RU367036"/>
    </source>
</evidence>
<evidence type="ECO:0000259" key="4">
    <source>
        <dbReference type="Pfam" id="PF06094"/>
    </source>
</evidence>
<dbReference type="Proteomes" id="UP000294650">
    <property type="component" value="Unassembled WGS sequence"/>
</dbReference>
<name>A0A4R3NBT6_9BACI</name>
<dbReference type="Pfam" id="PF06094">
    <property type="entry name" value="GGACT"/>
    <property type="match status" value="1"/>
</dbReference>
<feature type="active site" description="Proton acceptor" evidence="2">
    <location>
        <position position="75"/>
    </location>
</feature>
<protein>
    <recommendedName>
        <fullName evidence="3">Gamma-glutamylcyclotransferase family protein</fullName>
    </recommendedName>
</protein>
<dbReference type="RefSeq" id="WP_132371284.1">
    <property type="nucleotide sequence ID" value="NZ_SMAN01000005.1"/>
</dbReference>
<comment type="similarity">
    <text evidence="1 3">Belongs to the gamma-glutamylcyclotransferase family.</text>
</comment>
<comment type="caution">
    <text evidence="5">The sequence shown here is derived from an EMBL/GenBank/DDBJ whole genome shotgun (WGS) entry which is preliminary data.</text>
</comment>
<proteinExistence type="inferred from homology"/>
<dbReference type="PANTHER" id="PTHR12510">
    <property type="entry name" value="TROPONIN C-AKIN-1 PROTEIN"/>
    <property type="match status" value="1"/>
</dbReference>
<keyword evidence="5" id="KW-0808">Transferase</keyword>
<dbReference type="CDD" id="cd06661">
    <property type="entry name" value="GGCT_like"/>
    <property type="match status" value="2"/>
</dbReference>
<feature type="domain" description="Gamma-glutamylcyclotransferase AIG2-like" evidence="4">
    <location>
        <begin position="6"/>
        <end position="125"/>
    </location>
</feature>
<dbReference type="GO" id="GO:0005829">
    <property type="term" value="C:cytosol"/>
    <property type="evidence" value="ECO:0007669"/>
    <property type="project" value="TreeGrafter"/>
</dbReference>
<reference evidence="5 6" key="1">
    <citation type="submission" date="2019-03" db="EMBL/GenBank/DDBJ databases">
        <title>Genomic Encyclopedia of Type Strains, Phase IV (KMG-IV): sequencing the most valuable type-strain genomes for metagenomic binning, comparative biology and taxonomic classification.</title>
        <authorList>
            <person name="Goeker M."/>
        </authorList>
    </citation>
    <scope>NUCLEOTIDE SEQUENCE [LARGE SCALE GENOMIC DNA]</scope>
    <source>
        <strain evidence="5 6">DSM 25894</strain>
    </source>
</reference>
<dbReference type="Gene3D" id="3.10.490.10">
    <property type="entry name" value="Gamma-glutamyl cyclotransferase-like"/>
    <property type="match status" value="2"/>
</dbReference>
<evidence type="ECO:0000256" key="1">
    <source>
        <dbReference type="ARBA" id="ARBA00008861"/>
    </source>
</evidence>
<accession>A0A4R3NBT6</accession>
<dbReference type="SUPFAM" id="SSF110857">
    <property type="entry name" value="Gamma-glutamyl cyclotransferase-like"/>
    <property type="match status" value="2"/>
</dbReference>
<dbReference type="GO" id="GO:0016740">
    <property type="term" value="F:transferase activity"/>
    <property type="evidence" value="ECO:0007669"/>
    <property type="project" value="UniProtKB-KW"/>
</dbReference>
<dbReference type="OrthoDB" id="8538589at2"/>
<sequence length="271" mass="31518">MKNHLVFVYGTLRKHEPNAHYLDHARLVARQSWTHGELYRTESYFPALKPSEQNIAYGELYEVSDTLLKRLDELEGYNEEEEHNLYSRKIQTVYTDMGAYQSNVYFIHPDCEHMLTTPVSFSDWKIDRLWNEKPHFYYFAYGSCMDHERFQQAGVDHYFRDIIGCGVLHNYSLAFSYHKSDGGRADIIEGEGYVEGIVYKLPFEAHEYLFQREGVHGGVYRATFVDLICEGKSLNDVLTFTVTDKQKDQAPPLHYAREISGGQKGLSVNRT</sequence>
<evidence type="ECO:0000313" key="5">
    <source>
        <dbReference type="EMBL" id="TCT24549.1"/>
    </source>
</evidence>
<dbReference type="EMBL" id="SMAN01000005">
    <property type="protein sequence ID" value="TCT24549.1"/>
    <property type="molecule type" value="Genomic_DNA"/>
</dbReference>
<dbReference type="PANTHER" id="PTHR12510:SF4">
    <property type="entry name" value="GAMMA-GLUTAMYLAMINECYCLOTRANSFERASE"/>
    <property type="match status" value="1"/>
</dbReference>
<dbReference type="InterPro" id="IPR036568">
    <property type="entry name" value="GGCT-like_sf"/>
</dbReference>
<evidence type="ECO:0000313" key="6">
    <source>
        <dbReference type="Proteomes" id="UP000294650"/>
    </source>
</evidence>
<evidence type="ECO:0000256" key="2">
    <source>
        <dbReference type="PIRSR" id="PIRSR639126-1"/>
    </source>
</evidence>
<organism evidence="5 6">
    <name type="scientific">Melghiribacillus thermohalophilus</name>
    <dbReference type="NCBI Taxonomy" id="1324956"/>
    <lineage>
        <taxon>Bacteria</taxon>
        <taxon>Bacillati</taxon>
        <taxon>Bacillota</taxon>
        <taxon>Bacilli</taxon>
        <taxon>Bacillales</taxon>
        <taxon>Bacillaceae</taxon>
        <taxon>Melghiribacillus</taxon>
    </lineage>
</organism>